<dbReference type="InterPro" id="IPR010982">
    <property type="entry name" value="Lambda_DNA-bd_dom_sf"/>
</dbReference>
<dbReference type="Pfam" id="PF13377">
    <property type="entry name" value="Peripla_BP_3"/>
    <property type="match status" value="1"/>
</dbReference>
<dbReference type="InterPro" id="IPR000843">
    <property type="entry name" value="HTH_LacI"/>
</dbReference>
<dbReference type="Pfam" id="PF00356">
    <property type="entry name" value="LacI"/>
    <property type="match status" value="1"/>
</dbReference>
<keyword evidence="2" id="KW-0238">DNA-binding</keyword>
<protein>
    <submittedName>
        <fullName evidence="5">Transcriptional regulator, LacI family</fullName>
    </submittedName>
</protein>
<evidence type="ECO:0000259" key="4">
    <source>
        <dbReference type="PROSITE" id="PS50932"/>
    </source>
</evidence>
<reference evidence="5 6" key="1">
    <citation type="journal article" date="2011" name="J. Bacteriol.">
        <title>Complete genome sequence of the cellulose-degrading bacterium Cellulosilyticum lentocellum.</title>
        <authorList>
            <consortium name="US DOE Joint Genome Institute"/>
            <person name="Miller D.A."/>
            <person name="Suen G."/>
            <person name="Bruce D."/>
            <person name="Copeland A."/>
            <person name="Cheng J.F."/>
            <person name="Detter C."/>
            <person name="Goodwin L.A."/>
            <person name="Han C.S."/>
            <person name="Hauser L.J."/>
            <person name="Land M.L."/>
            <person name="Lapidus A."/>
            <person name="Lucas S."/>
            <person name="Meincke L."/>
            <person name="Pitluck S."/>
            <person name="Tapia R."/>
            <person name="Teshima H."/>
            <person name="Woyke T."/>
            <person name="Fox B.G."/>
            <person name="Angert E.R."/>
            <person name="Currie C.R."/>
        </authorList>
    </citation>
    <scope>NUCLEOTIDE SEQUENCE [LARGE SCALE GENOMIC DNA]</scope>
    <source>
        <strain evidence="6">ATCC 49066 / DSM 5427 / NCIMB 11756 / RHM5</strain>
    </source>
</reference>
<dbReference type="Proteomes" id="UP000008467">
    <property type="component" value="Chromosome"/>
</dbReference>
<accession>F2JPE8</accession>
<keyword evidence="6" id="KW-1185">Reference proteome</keyword>
<feature type="domain" description="HTH lacI-type" evidence="4">
    <location>
        <begin position="33"/>
        <end position="87"/>
    </location>
</feature>
<dbReference type="PANTHER" id="PTHR30146:SF109">
    <property type="entry name" value="HTH-TYPE TRANSCRIPTIONAL REGULATOR GALS"/>
    <property type="match status" value="1"/>
</dbReference>
<dbReference type="PRINTS" id="PR00036">
    <property type="entry name" value="HTHLACI"/>
</dbReference>
<evidence type="ECO:0000313" key="5">
    <source>
        <dbReference type="EMBL" id="ADZ82496.1"/>
    </source>
</evidence>
<keyword evidence="3" id="KW-0804">Transcription</keyword>
<dbReference type="GO" id="GO:0000976">
    <property type="term" value="F:transcription cis-regulatory region binding"/>
    <property type="evidence" value="ECO:0007669"/>
    <property type="project" value="TreeGrafter"/>
</dbReference>
<dbReference type="eggNOG" id="COG1609">
    <property type="taxonomic scope" value="Bacteria"/>
</dbReference>
<evidence type="ECO:0000313" key="6">
    <source>
        <dbReference type="Proteomes" id="UP000008467"/>
    </source>
</evidence>
<dbReference type="SMART" id="SM00354">
    <property type="entry name" value="HTH_LACI"/>
    <property type="match status" value="1"/>
</dbReference>
<proteinExistence type="predicted"/>
<evidence type="ECO:0000256" key="2">
    <source>
        <dbReference type="ARBA" id="ARBA00023125"/>
    </source>
</evidence>
<sequence>MPRKLNIFYWIGLINYDIIKIREKVREDYFMKVTINDVAREVGVSKATVSRVLSNNERISEETRLKVKEVIERLGYKPNVMARNLARNQTKTIGVILPMDASVSFGNPIFTQMMQGISMYAQEKHYFLMYAFGKEEEEEHNIDEFSQNGIVDGIIILKSEVNDKTIKKLRESGFPFVVIGRPGRETSVLWVDNDNFGATYEIAEAMIKKGHKKIAFVGAKQKWTVSKDRLEGYKRALEVHNISYEEKLIYHGEAFNEQTGKEAMDLLIKESPTAIIATDDLIAVGVNDYLNKIGREVKALVGFNNTMLAAYQKPALASVEIYGERLGYAAAKLLVEQLEGYIKDHMHAIIETKLIERESFN</sequence>
<dbReference type="KEGG" id="cle:Clole_0763"/>
<dbReference type="GO" id="GO:0003700">
    <property type="term" value="F:DNA-binding transcription factor activity"/>
    <property type="evidence" value="ECO:0007669"/>
    <property type="project" value="TreeGrafter"/>
</dbReference>
<dbReference type="InterPro" id="IPR028082">
    <property type="entry name" value="Peripla_BP_I"/>
</dbReference>
<dbReference type="PANTHER" id="PTHR30146">
    <property type="entry name" value="LACI-RELATED TRANSCRIPTIONAL REPRESSOR"/>
    <property type="match status" value="1"/>
</dbReference>
<dbReference type="Gene3D" id="3.40.50.2300">
    <property type="match status" value="2"/>
</dbReference>
<keyword evidence="1" id="KW-0805">Transcription regulation</keyword>
<dbReference type="HOGENOM" id="CLU_037628_6_2_9"/>
<dbReference type="PROSITE" id="PS00356">
    <property type="entry name" value="HTH_LACI_1"/>
    <property type="match status" value="1"/>
</dbReference>
<dbReference type="SUPFAM" id="SSF47413">
    <property type="entry name" value="lambda repressor-like DNA-binding domains"/>
    <property type="match status" value="1"/>
</dbReference>
<evidence type="ECO:0000256" key="3">
    <source>
        <dbReference type="ARBA" id="ARBA00023163"/>
    </source>
</evidence>
<dbReference type="Gene3D" id="1.10.260.40">
    <property type="entry name" value="lambda repressor-like DNA-binding domains"/>
    <property type="match status" value="1"/>
</dbReference>
<name>F2JPE8_CELLD</name>
<organism evidence="5 6">
    <name type="scientific">Cellulosilyticum lentocellum (strain ATCC 49066 / DSM 5427 / NCIMB 11756 / RHM5)</name>
    <name type="common">Clostridium lentocellum</name>
    <dbReference type="NCBI Taxonomy" id="642492"/>
    <lineage>
        <taxon>Bacteria</taxon>
        <taxon>Bacillati</taxon>
        <taxon>Bacillota</taxon>
        <taxon>Clostridia</taxon>
        <taxon>Lachnospirales</taxon>
        <taxon>Cellulosilyticaceae</taxon>
        <taxon>Cellulosilyticum</taxon>
    </lineage>
</organism>
<dbReference type="SUPFAM" id="SSF53822">
    <property type="entry name" value="Periplasmic binding protein-like I"/>
    <property type="match status" value="1"/>
</dbReference>
<evidence type="ECO:0000256" key="1">
    <source>
        <dbReference type="ARBA" id="ARBA00023015"/>
    </source>
</evidence>
<dbReference type="PROSITE" id="PS50932">
    <property type="entry name" value="HTH_LACI_2"/>
    <property type="match status" value="1"/>
</dbReference>
<dbReference type="AlphaFoldDB" id="F2JPE8"/>
<dbReference type="STRING" id="642492.Clole_0763"/>
<dbReference type="EMBL" id="CP002582">
    <property type="protein sequence ID" value="ADZ82496.1"/>
    <property type="molecule type" value="Genomic_DNA"/>
</dbReference>
<gene>
    <name evidence="5" type="ordered locus">Clole_0763</name>
</gene>
<dbReference type="InterPro" id="IPR046335">
    <property type="entry name" value="LacI/GalR-like_sensor"/>
</dbReference>
<dbReference type="CDD" id="cd01392">
    <property type="entry name" value="HTH_LacI"/>
    <property type="match status" value="1"/>
</dbReference>
<dbReference type="CDD" id="cd06294">
    <property type="entry name" value="PBP1_MalR-like"/>
    <property type="match status" value="1"/>
</dbReference>